<feature type="compositionally biased region" description="Polar residues" evidence="1">
    <location>
        <begin position="79"/>
        <end position="100"/>
    </location>
</feature>
<dbReference type="Gene3D" id="3.40.970.10">
    <property type="entry name" value="Ribonuclease H1, N-terminal domain"/>
    <property type="match status" value="1"/>
</dbReference>
<feature type="compositionally biased region" description="Polar residues" evidence="1">
    <location>
        <begin position="51"/>
        <end position="61"/>
    </location>
</feature>
<dbReference type="Proteomes" id="UP001437256">
    <property type="component" value="Unassembled WGS sequence"/>
</dbReference>
<protein>
    <recommendedName>
        <fullName evidence="2">Ribonuclease H1 N-terminal domain-containing protein</fullName>
    </recommendedName>
</protein>
<proteinExistence type="predicted"/>
<dbReference type="EMBL" id="JBBXMP010000453">
    <property type="protein sequence ID" value="KAL0057715.1"/>
    <property type="molecule type" value="Genomic_DNA"/>
</dbReference>
<feature type="compositionally biased region" description="Low complexity" evidence="1">
    <location>
        <begin position="118"/>
        <end position="136"/>
    </location>
</feature>
<feature type="region of interest" description="Disordered" evidence="1">
    <location>
        <begin position="1"/>
        <end position="145"/>
    </location>
</feature>
<dbReference type="InterPro" id="IPR011320">
    <property type="entry name" value="RNase_H1_N"/>
</dbReference>
<organism evidence="3 4">
    <name type="scientific">Marasmius tenuissimus</name>
    <dbReference type="NCBI Taxonomy" id="585030"/>
    <lineage>
        <taxon>Eukaryota</taxon>
        <taxon>Fungi</taxon>
        <taxon>Dikarya</taxon>
        <taxon>Basidiomycota</taxon>
        <taxon>Agaricomycotina</taxon>
        <taxon>Agaricomycetes</taxon>
        <taxon>Agaricomycetidae</taxon>
        <taxon>Agaricales</taxon>
        <taxon>Marasmiineae</taxon>
        <taxon>Marasmiaceae</taxon>
        <taxon>Marasmius</taxon>
    </lineage>
</organism>
<sequence length="259" mass="28378">MPRARSATLKPPSYTRTISKTHTHKVEQKGSTKVTTRTMTRTKILVLVEEPQSTPHPSDSNPVHPADDSDDPNDDAQISFATDSESEMSSSPTPDQSCLSDNDYLTARSQSSHPRRFTPSTSAPSTSTPSLTGSHPAPGTANTSNDKEVIAFYNARYPGRVPHPEFYNGSNTNCSQYYVVTGGKSVGMFTDWSIASDLVSGVRHAKYQSYPEYYQAWLAYQEQWATKKLRVLGTYQDTAPLSTQIADSGLESSIGNLTL</sequence>
<feature type="compositionally biased region" description="Low complexity" evidence="1">
    <location>
        <begin position="32"/>
        <end position="43"/>
    </location>
</feature>
<dbReference type="InterPro" id="IPR037056">
    <property type="entry name" value="RNase_H1_N_sf"/>
</dbReference>
<keyword evidence="4" id="KW-1185">Reference proteome</keyword>
<dbReference type="InterPro" id="IPR009027">
    <property type="entry name" value="Ribosomal_bL9/RNase_H1_N"/>
</dbReference>
<dbReference type="SUPFAM" id="SSF55658">
    <property type="entry name" value="L9 N-domain-like"/>
    <property type="match status" value="1"/>
</dbReference>
<evidence type="ECO:0000313" key="4">
    <source>
        <dbReference type="Proteomes" id="UP001437256"/>
    </source>
</evidence>
<feature type="domain" description="Ribonuclease H1 N-terminal" evidence="2">
    <location>
        <begin position="177"/>
        <end position="217"/>
    </location>
</feature>
<reference evidence="3 4" key="1">
    <citation type="submission" date="2024-05" db="EMBL/GenBank/DDBJ databases">
        <title>A draft genome resource for the thread blight pathogen Marasmius tenuissimus strain MS-2.</title>
        <authorList>
            <person name="Yulfo-Soto G.E."/>
            <person name="Baruah I.K."/>
            <person name="Amoako-Attah I."/>
            <person name="Bukari Y."/>
            <person name="Meinhardt L.W."/>
            <person name="Bailey B.A."/>
            <person name="Cohen S.P."/>
        </authorList>
    </citation>
    <scope>NUCLEOTIDE SEQUENCE [LARGE SCALE GENOMIC DNA]</scope>
    <source>
        <strain evidence="3 4">MS-2</strain>
    </source>
</reference>
<name>A0ABR2Z8P1_9AGAR</name>
<evidence type="ECO:0000313" key="3">
    <source>
        <dbReference type="EMBL" id="KAL0057715.1"/>
    </source>
</evidence>
<evidence type="ECO:0000259" key="2">
    <source>
        <dbReference type="Pfam" id="PF01693"/>
    </source>
</evidence>
<gene>
    <name evidence="3" type="ORF">AAF712_015630</name>
</gene>
<accession>A0ABR2Z8P1</accession>
<comment type="caution">
    <text evidence="3">The sequence shown here is derived from an EMBL/GenBank/DDBJ whole genome shotgun (WGS) entry which is preliminary data.</text>
</comment>
<dbReference type="Pfam" id="PF01693">
    <property type="entry name" value="Cauli_VI"/>
    <property type="match status" value="1"/>
</dbReference>
<evidence type="ECO:0000256" key="1">
    <source>
        <dbReference type="SAM" id="MobiDB-lite"/>
    </source>
</evidence>